<feature type="domain" description="TnsA endonuclease N-terminal" evidence="1">
    <location>
        <begin position="72"/>
        <end position="130"/>
    </location>
</feature>
<keyword evidence="3" id="KW-1185">Reference proteome</keyword>
<dbReference type="Proteomes" id="UP000664904">
    <property type="component" value="Chromosome"/>
</dbReference>
<dbReference type="Gene3D" id="3.40.91.30">
    <property type="match status" value="1"/>
</dbReference>
<evidence type="ECO:0000259" key="1">
    <source>
        <dbReference type="Pfam" id="PF08722"/>
    </source>
</evidence>
<dbReference type="RefSeq" id="WP_208841966.1">
    <property type="nucleotide sequence ID" value="NZ_CP072133.1"/>
</dbReference>
<dbReference type="Pfam" id="PF08722">
    <property type="entry name" value="Tn7_TnsA-like_N"/>
    <property type="match status" value="1"/>
</dbReference>
<accession>A0A975DHG4</accession>
<protein>
    <recommendedName>
        <fullName evidence="1">TnsA endonuclease N-terminal domain-containing protein</fullName>
    </recommendedName>
</protein>
<dbReference type="AlphaFoldDB" id="A0A975DHG4"/>
<evidence type="ECO:0000313" key="3">
    <source>
        <dbReference type="Proteomes" id="UP000664904"/>
    </source>
</evidence>
<sequence>MSVKTVDYASVRDPKSNGKNFSLVASSGQVREPVTRSKGRVVGRFPSAKTQASISWESQLELKAIRLLEYCDSVLSYREQPRLFSLLIDGVQKRYYPDFEVNFSCGQRIYVEVKPKRKLLSQHIKAKYLAIADALEELDETLCFITDSHVANDALQQNITLIHPYNQVDIKKEDIELLRVAFKERETSFGALISAGVALKTLYSAIAKGLITIDLLSLISLESNCIYNEEGHHENRIFTCWFASDLR</sequence>
<dbReference type="EMBL" id="CP072133">
    <property type="protein sequence ID" value="QTH70371.1"/>
    <property type="molecule type" value="Genomic_DNA"/>
</dbReference>
<organism evidence="2 3">
    <name type="scientific">Pseudoalteromonas xiamenensis</name>
    <dbReference type="NCBI Taxonomy" id="882626"/>
    <lineage>
        <taxon>Bacteria</taxon>
        <taxon>Pseudomonadati</taxon>
        <taxon>Pseudomonadota</taxon>
        <taxon>Gammaproteobacteria</taxon>
        <taxon>Alteromonadales</taxon>
        <taxon>Pseudoalteromonadaceae</taxon>
        <taxon>Pseudoalteromonas</taxon>
    </lineage>
</organism>
<evidence type="ECO:0000313" key="2">
    <source>
        <dbReference type="EMBL" id="QTH70371.1"/>
    </source>
</evidence>
<dbReference type="KEGG" id="pxi:J5O05_10115"/>
<proteinExistence type="predicted"/>
<dbReference type="InterPro" id="IPR014833">
    <property type="entry name" value="TnsA_N"/>
</dbReference>
<name>A0A975DHG4_9GAMM</name>
<reference evidence="2" key="1">
    <citation type="submission" date="2021-03" db="EMBL/GenBank/DDBJ databases">
        <title>Complete Genome of Pseudoalteromonas xiamenensis STKMTI.2, a new potential marine bacterium producing anti-Vibrio compounds.</title>
        <authorList>
            <person name="Handayani D.P."/>
            <person name="Isnansetyo A."/>
            <person name="Istiqomah I."/>
            <person name="Jumina J."/>
        </authorList>
    </citation>
    <scope>NUCLEOTIDE SEQUENCE</scope>
    <source>
        <strain evidence="2">STKMTI.2</strain>
    </source>
</reference>
<gene>
    <name evidence="2" type="ORF">J5O05_10115</name>
</gene>